<evidence type="ECO:0000256" key="4">
    <source>
        <dbReference type="PROSITE-ProRule" id="PRU10141"/>
    </source>
</evidence>
<feature type="compositionally biased region" description="Low complexity" evidence="5">
    <location>
        <begin position="586"/>
        <end position="602"/>
    </location>
</feature>
<feature type="compositionally biased region" description="Low complexity" evidence="5">
    <location>
        <begin position="640"/>
        <end position="653"/>
    </location>
</feature>
<feature type="region of interest" description="Disordered" evidence="5">
    <location>
        <begin position="586"/>
        <end position="747"/>
    </location>
</feature>
<keyword evidence="7" id="KW-0418">Kinase</keyword>
<feature type="region of interest" description="Disordered" evidence="5">
    <location>
        <begin position="767"/>
        <end position="791"/>
    </location>
</feature>
<protein>
    <recommendedName>
        <fullName evidence="1">non-specific serine/threonine protein kinase</fullName>
        <ecNumber evidence="1">2.7.11.1</ecNumber>
    </recommendedName>
</protein>
<dbReference type="PROSITE" id="PS00108">
    <property type="entry name" value="PROTEIN_KINASE_ST"/>
    <property type="match status" value="1"/>
</dbReference>
<dbReference type="InterPro" id="IPR050235">
    <property type="entry name" value="CK1_Ser-Thr_kinase"/>
</dbReference>
<feature type="domain" description="Protein kinase" evidence="6">
    <location>
        <begin position="19"/>
        <end position="283"/>
    </location>
</feature>
<evidence type="ECO:0000256" key="1">
    <source>
        <dbReference type="ARBA" id="ARBA00012513"/>
    </source>
</evidence>
<dbReference type="SUPFAM" id="SSF56112">
    <property type="entry name" value="Protein kinase-like (PK-like)"/>
    <property type="match status" value="1"/>
</dbReference>
<evidence type="ECO:0000313" key="7">
    <source>
        <dbReference type="EMBL" id="KAK2952549.1"/>
    </source>
</evidence>
<dbReference type="GO" id="GO:0004674">
    <property type="term" value="F:protein serine/threonine kinase activity"/>
    <property type="evidence" value="ECO:0007669"/>
    <property type="project" value="UniProtKB-EC"/>
</dbReference>
<accession>A0ABQ9XLC4</accession>
<keyword evidence="8" id="KW-1185">Reference proteome</keyword>
<organism evidence="7 8">
    <name type="scientific">Blattamonas nauphoetae</name>
    <dbReference type="NCBI Taxonomy" id="2049346"/>
    <lineage>
        <taxon>Eukaryota</taxon>
        <taxon>Metamonada</taxon>
        <taxon>Preaxostyla</taxon>
        <taxon>Oxymonadida</taxon>
        <taxon>Blattamonas</taxon>
    </lineage>
</organism>
<dbReference type="Proteomes" id="UP001281761">
    <property type="component" value="Unassembled WGS sequence"/>
</dbReference>
<comment type="caution">
    <text evidence="7">The sequence shown here is derived from an EMBL/GenBank/DDBJ whole genome shotgun (WGS) entry which is preliminary data.</text>
</comment>
<dbReference type="PROSITE" id="PS50011">
    <property type="entry name" value="PROTEIN_KINASE_DOM"/>
    <property type="match status" value="1"/>
</dbReference>
<keyword evidence="3 4" id="KW-0067">ATP-binding</keyword>
<reference evidence="7 8" key="1">
    <citation type="journal article" date="2022" name="bioRxiv">
        <title>Genomics of Preaxostyla Flagellates Illuminates Evolutionary Transitions and the Path Towards Mitochondrial Loss.</title>
        <authorList>
            <person name="Novak L.V.F."/>
            <person name="Treitli S.C."/>
            <person name="Pyrih J."/>
            <person name="Halakuc P."/>
            <person name="Pipaliya S.V."/>
            <person name="Vacek V."/>
            <person name="Brzon O."/>
            <person name="Soukal P."/>
            <person name="Eme L."/>
            <person name="Dacks J.B."/>
            <person name="Karnkowska A."/>
            <person name="Elias M."/>
            <person name="Hampl V."/>
        </authorList>
    </citation>
    <scope>NUCLEOTIDE SEQUENCE [LARGE SCALE GENOMIC DNA]</scope>
    <source>
        <strain evidence="7">NAU3</strain>
        <tissue evidence="7">Gut</tissue>
    </source>
</reference>
<dbReference type="Pfam" id="PF00069">
    <property type="entry name" value="Pkinase"/>
    <property type="match status" value="1"/>
</dbReference>
<keyword evidence="2 4" id="KW-0547">Nucleotide-binding</keyword>
<proteinExistence type="predicted"/>
<evidence type="ECO:0000256" key="2">
    <source>
        <dbReference type="ARBA" id="ARBA00022741"/>
    </source>
</evidence>
<name>A0ABQ9XLC4_9EUKA</name>
<feature type="compositionally biased region" description="Basic and acidic residues" evidence="5">
    <location>
        <begin position="767"/>
        <end position="776"/>
    </location>
</feature>
<dbReference type="Gene3D" id="1.10.510.10">
    <property type="entry name" value="Transferase(Phosphotransferase) domain 1"/>
    <property type="match status" value="1"/>
</dbReference>
<feature type="binding site" evidence="4">
    <location>
        <position position="46"/>
    </location>
    <ligand>
        <name>ATP</name>
        <dbReference type="ChEBI" id="CHEBI:30616"/>
    </ligand>
</feature>
<dbReference type="InterPro" id="IPR017441">
    <property type="entry name" value="Protein_kinase_ATP_BS"/>
</dbReference>
<dbReference type="InterPro" id="IPR000719">
    <property type="entry name" value="Prot_kinase_dom"/>
</dbReference>
<dbReference type="EMBL" id="JARBJD010000102">
    <property type="protein sequence ID" value="KAK2952549.1"/>
    <property type="molecule type" value="Genomic_DNA"/>
</dbReference>
<evidence type="ECO:0000313" key="8">
    <source>
        <dbReference type="Proteomes" id="UP001281761"/>
    </source>
</evidence>
<evidence type="ECO:0000259" key="6">
    <source>
        <dbReference type="PROSITE" id="PS50011"/>
    </source>
</evidence>
<feature type="compositionally biased region" description="Polar residues" evidence="5">
    <location>
        <begin position="625"/>
        <end position="639"/>
    </location>
</feature>
<dbReference type="InterPro" id="IPR011009">
    <property type="entry name" value="Kinase-like_dom_sf"/>
</dbReference>
<dbReference type="EC" id="2.7.11.1" evidence="1"/>
<dbReference type="PANTHER" id="PTHR11909">
    <property type="entry name" value="CASEIN KINASE-RELATED"/>
    <property type="match status" value="1"/>
</dbReference>
<sequence length="819" mass="90741">MEPGVTESIPLGNDPNYVLNVYELVGKGGFGRIHRCRFKDLQLALKREPRHHKSGALKKEMEVLCACQGMPHFPKIYHYGTMKEEYFVTMELLGRNLGSLVRKQPRCVFTPVTVALLGLQSLEAIELLHSKGYLHCDVKPSNFVIGRNHRKRTLYLIDFGLSRRFYPIDEQSQTGSHGFRGTARYASVSTHLGKEQGRIDDLWSWFYMLVDLSTNNLPWGLEQDKTVILQKKQDFSCSALSELPLQYTRIFQVLSTLSCYDQPNYNIFKQSLLHVLEVFHSSYSASFDWNPSDVFNPASWNLIDNNATKMIQRNIREMQIASLSQNDLKSDSDNPNSQSPQISRYLTLEQGLMPSTRNTSSIDRRSPDTNVHAALSAGPSAFSPHSSVQPEPFTGDLNFNLKTPELDLHSSNTEEDVFPNHNRPSPMVNVPPTNQANSSPFSVQYLDPTGKPEHIHQTTSNCAPSSTFLEISVDQPMITNAPSCFVFTSLTIGTATSRRSSIGSQNTFTYADLSLLTADGNMGSNFDHAEGTVSNCATVHPSTQLQGYYSTINVAVTSRQRGLSPISGTPSVNLTDMAPVSPRQVLVRRSSVSSSLRSGRQSPISKPPLHPSRSFTIQPGKMLTRQPSGSVQQNPQPTHTDAATNASSTFTSSVVPGQTTAGQLAHRSGTSPIKPVVNDLHSLPIHQRTASQPVMPGSLERVRHKHTPSQPTTTLDHHASRALSSLWGPSLPPPTSLTSYRSQSTNVSPRPLLYTYRTDSFDVEPHDSFLETDTKNSSHSSSQHEHHKSRIMLDTVEDVEPNYRSPPPSESTACGCILF</sequence>
<keyword evidence="7" id="KW-0808">Transferase</keyword>
<dbReference type="InterPro" id="IPR008271">
    <property type="entry name" value="Ser/Thr_kinase_AS"/>
</dbReference>
<feature type="region of interest" description="Disordered" evidence="5">
    <location>
        <begin position="355"/>
        <end position="401"/>
    </location>
</feature>
<evidence type="ECO:0000256" key="5">
    <source>
        <dbReference type="SAM" id="MobiDB-lite"/>
    </source>
</evidence>
<dbReference type="SMART" id="SM00220">
    <property type="entry name" value="S_TKc"/>
    <property type="match status" value="1"/>
</dbReference>
<gene>
    <name evidence="7" type="ORF">BLNAU_12515</name>
</gene>
<evidence type="ECO:0000256" key="3">
    <source>
        <dbReference type="ARBA" id="ARBA00022840"/>
    </source>
</evidence>
<dbReference type="PROSITE" id="PS00107">
    <property type="entry name" value="PROTEIN_KINASE_ATP"/>
    <property type="match status" value="1"/>
</dbReference>